<gene>
    <name evidence="1" type="ORF">KLMA_50198</name>
</gene>
<dbReference type="AlphaFoldDB" id="W0TB62"/>
<dbReference type="GeneID" id="34716809"/>
<reference evidence="1 2" key="1">
    <citation type="journal article" date="2015" name="Biotechnol. Biofuels">
        <title>Genetic basis of the highly efficient yeast Kluyveromyces marxianus: complete genome sequence and transcriptome analyses.</title>
        <authorList>
            <person name="Lertwattanasakul N."/>
            <person name="Kosaka T."/>
            <person name="Hosoyama A."/>
            <person name="Suzuki Y."/>
            <person name="Rodrussamee N."/>
            <person name="Matsutani M."/>
            <person name="Murata M."/>
            <person name="Fujimoto N."/>
            <person name="Suprayogi"/>
            <person name="Tsuchikane K."/>
            <person name="Limtong S."/>
            <person name="Fujita N."/>
            <person name="Yamada M."/>
        </authorList>
    </citation>
    <scope>NUCLEOTIDE SEQUENCE [LARGE SCALE GENOMIC DNA]</scope>
    <source>
        <strain evidence="2">DMKU3-1042 / BCC 29191 / NBRC 104275</strain>
    </source>
</reference>
<dbReference type="VEuPathDB" id="FungiDB:KLMA_50198"/>
<organism evidence="1 2">
    <name type="scientific">Kluyveromyces marxianus (strain DMKU3-1042 / BCC 29191 / NBRC 104275)</name>
    <name type="common">Yeast</name>
    <name type="synonym">Candida kefyr</name>
    <dbReference type="NCBI Taxonomy" id="1003335"/>
    <lineage>
        <taxon>Eukaryota</taxon>
        <taxon>Fungi</taxon>
        <taxon>Dikarya</taxon>
        <taxon>Ascomycota</taxon>
        <taxon>Saccharomycotina</taxon>
        <taxon>Saccharomycetes</taxon>
        <taxon>Saccharomycetales</taxon>
        <taxon>Saccharomycetaceae</taxon>
        <taxon>Kluyveromyces</taxon>
    </lineage>
</organism>
<evidence type="ECO:0000313" key="1">
    <source>
        <dbReference type="EMBL" id="BAO40852.1"/>
    </source>
</evidence>
<dbReference type="EMBL" id="AP012217">
    <property type="protein sequence ID" value="BAO40852.1"/>
    <property type="molecule type" value="Genomic_DNA"/>
</dbReference>
<proteinExistence type="predicted"/>
<dbReference type="KEGG" id="kmx:KLMA_50198"/>
<accession>W0TB62</accession>
<evidence type="ECO:0000313" key="2">
    <source>
        <dbReference type="Proteomes" id="UP000065495"/>
    </source>
</evidence>
<name>W0TB62_KLUMD</name>
<protein>
    <submittedName>
        <fullName evidence="1">Nested antisense gene NAG1</fullName>
    </submittedName>
</protein>
<dbReference type="RefSeq" id="XP_022676667.1">
    <property type="nucleotide sequence ID" value="XM_022820178.1"/>
</dbReference>
<sequence>MFPFTIASLRIPSGIRDLNRNWPVSSSLTLCKTVNKNCLTTMLSSTLFNRSIACVFVFTVGSSIIFKSALTYRGNAFCGFVATGAFSRLTSIEHMSGLRRTTLIAAFAPIECPSIIGFFSKSRDFTHLSTSAAIPM</sequence>
<dbReference type="Proteomes" id="UP000065495">
    <property type="component" value="Chromosome 5"/>
</dbReference>